<dbReference type="NCBIfam" id="TIGR04057">
    <property type="entry name" value="SusC_RagA_signa"/>
    <property type="match status" value="1"/>
</dbReference>
<keyword evidence="6 8" id="KW-0472">Membrane</keyword>
<dbReference type="InterPro" id="IPR000531">
    <property type="entry name" value="Beta-barrel_TonB"/>
</dbReference>
<dbReference type="EMBL" id="JAHVHU010000012">
    <property type="protein sequence ID" value="MBY5959144.1"/>
    <property type="molecule type" value="Genomic_DNA"/>
</dbReference>
<comment type="caution">
    <text evidence="12">The sequence shown here is derived from an EMBL/GenBank/DDBJ whole genome shotgun (WGS) entry which is preliminary data.</text>
</comment>
<dbReference type="Pfam" id="PF00593">
    <property type="entry name" value="TonB_dep_Rec_b-barrel"/>
    <property type="match status" value="1"/>
</dbReference>
<sequence>MEYSTTFSWKSFLILCVLLTLTAHGKGHEHHFKDLVSFPAIDVKGIVTDQQGQPLIGVNVLVKGTTKGTSTDFDGNFTLSDVEENATLVFSYIGYQTLEVELEGRSSLLVEMSSDAQMLDELIVVGYGTVKKSDLTGSVSTISGETFKDQPVTQVSEMLTGTVAGFYATQGTSASGGSSLEVRGPNSLNASSTPMIVLDGVIYNGSLKDINPNDIESIDILKDASSAAVYGARAASGVVIISTKMGGDGKPVVQFSTQLGSADVTGRFEPFQGEEYLNYRRDVLRVINPGFPAYYFNDPSNLPSGVTIDQWRSASDNPLSDDVDEYLSRLNFYQIESKNYKDGKVVDWFDEVMQTGFRQNYDLSVSGGTESLKYYWSLGYQNNEGVIKGDEFGTIRSRLNLDYTISEWLNVGLNTQYSHRDESSVLASVGAMYNMSPYGDIFEENGDVKWFPNTFIVANPLIDYYGQEKLRNINSIFSNIYANVGLPFDINYKLSFQPRFEFLKDYNFWSDKTFQGGRSRSGGYATRRDGSDYSWILDNILSWQKEVGIHNFDVTLLYSSEKNQGWSSYLENQSFVPNQNLGFGGLAFGTNPSLNSSDYETTGDAAMARLNYTLLNRYLFTVSVRRDGYSAFGNKYPRATFPAAAFAWKMSDESFFESDLINSLKLRLSWGVNGNREIGAYSALARLSSTLYYDGSNVRVGVFNNTLANKNLRWEKTQSFNIGLDVGMVNGRINTNLDLYKMNTTDLLLNRLVPELSGYRSVTANLGELQNIGLDLSFNSVNIDHENFRWNSNVVFSLNRNKIVELFGDQGTYTLEGKEIQGEVPDYSNEWFPGHAIDHIWDYNITGIWQENEKDAAAEYRLNPGDIKAVDVNNDGKFEELEDKQFIGYTRPRFRVGMRQQFTFFKNFDASVFLRGDLGHMKSFNQGLRLGGVDTYDRRNSYKTPYWTPSNPINDFPSLTNNVAVYGGGISFYKSASFLRIQDISLGYNVSDEWAQRLMTRSIRVYGSIRNLYSFNQWPGWDPESLNSPMPRIFSIGLDVTLN</sequence>
<feature type="domain" description="TonB-dependent receptor-like beta-barrel" evidence="10">
    <location>
        <begin position="471"/>
        <end position="1012"/>
    </location>
</feature>
<dbReference type="PROSITE" id="PS52016">
    <property type="entry name" value="TONB_DEPENDENT_REC_3"/>
    <property type="match status" value="1"/>
</dbReference>
<reference evidence="12" key="1">
    <citation type="submission" date="2021-06" db="EMBL/GenBank/DDBJ databases">
        <title>44 bacteria genomes isolated from Dapeng, Shenzhen.</title>
        <authorList>
            <person name="Zheng W."/>
            <person name="Yu S."/>
            <person name="Huang Y."/>
        </authorList>
    </citation>
    <scope>NUCLEOTIDE SEQUENCE</scope>
    <source>
        <strain evidence="12">DP5N28-2</strain>
    </source>
</reference>
<evidence type="ECO:0000256" key="5">
    <source>
        <dbReference type="ARBA" id="ARBA00023077"/>
    </source>
</evidence>
<dbReference type="AlphaFoldDB" id="A0A953LDR1"/>
<dbReference type="Pfam" id="PF13715">
    <property type="entry name" value="CarbopepD_reg_2"/>
    <property type="match status" value="1"/>
</dbReference>
<evidence type="ECO:0000256" key="2">
    <source>
        <dbReference type="ARBA" id="ARBA00022448"/>
    </source>
</evidence>
<dbReference type="InterPro" id="IPR012910">
    <property type="entry name" value="Plug_dom"/>
</dbReference>
<keyword evidence="5 9" id="KW-0798">TonB box</keyword>
<organism evidence="12 13">
    <name type="scientific">Membranihabitans marinus</name>
    <dbReference type="NCBI Taxonomy" id="1227546"/>
    <lineage>
        <taxon>Bacteria</taxon>
        <taxon>Pseudomonadati</taxon>
        <taxon>Bacteroidota</taxon>
        <taxon>Saprospiria</taxon>
        <taxon>Saprospirales</taxon>
        <taxon>Saprospiraceae</taxon>
        <taxon>Membranihabitans</taxon>
    </lineage>
</organism>
<evidence type="ECO:0000256" key="6">
    <source>
        <dbReference type="ARBA" id="ARBA00023136"/>
    </source>
</evidence>
<keyword evidence="13" id="KW-1185">Reference proteome</keyword>
<evidence type="ECO:0000256" key="9">
    <source>
        <dbReference type="RuleBase" id="RU003357"/>
    </source>
</evidence>
<evidence type="ECO:0000313" key="13">
    <source>
        <dbReference type="Proteomes" id="UP000753961"/>
    </source>
</evidence>
<dbReference type="RefSeq" id="WP_222580683.1">
    <property type="nucleotide sequence ID" value="NZ_JAHVHU010000012.1"/>
</dbReference>
<dbReference type="NCBIfam" id="TIGR04056">
    <property type="entry name" value="OMP_RagA_SusC"/>
    <property type="match status" value="1"/>
</dbReference>
<dbReference type="InterPro" id="IPR039426">
    <property type="entry name" value="TonB-dep_rcpt-like"/>
</dbReference>
<dbReference type="InterPro" id="IPR036942">
    <property type="entry name" value="Beta-barrel_TonB_sf"/>
</dbReference>
<dbReference type="Gene3D" id="2.60.40.1120">
    <property type="entry name" value="Carboxypeptidase-like, regulatory domain"/>
    <property type="match status" value="1"/>
</dbReference>
<evidence type="ECO:0000256" key="7">
    <source>
        <dbReference type="ARBA" id="ARBA00023237"/>
    </source>
</evidence>
<dbReference type="InterPro" id="IPR023997">
    <property type="entry name" value="TonB-dep_OMP_SusC/RagA_CS"/>
</dbReference>
<dbReference type="Proteomes" id="UP000753961">
    <property type="component" value="Unassembled WGS sequence"/>
</dbReference>
<dbReference type="Pfam" id="PF07715">
    <property type="entry name" value="Plug"/>
    <property type="match status" value="1"/>
</dbReference>
<comment type="subcellular location">
    <subcellularLocation>
        <location evidence="1 8">Cell outer membrane</location>
        <topology evidence="1 8">Multi-pass membrane protein</topology>
    </subcellularLocation>
</comment>
<proteinExistence type="inferred from homology"/>
<accession>A0A953LDR1</accession>
<evidence type="ECO:0000259" key="11">
    <source>
        <dbReference type="Pfam" id="PF07715"/>
    </source>
</evidence>
<dbReference type="SUPFAM" id="SSF56935">
    <property type="entry name" value="Porins"/>
    <property type="match status" value="1"/>
</dbReference>
<gene>
    <name evidence="12" type="ORF">KUV50_13410</name>
</gene>
<evidence type="ECO:0000256" key="4">
    <source>
        <dbReference type="ARBA" id="ARBA00022692"/>
    </source>
</evidence>
<keyword evidence="7 8" id="KW-0998">Cell outer membrane</keyword>
<dbReference type="InterPro" id="IPR023996">
    <property type="entry name" value="TonB-dep_OMP_SusC/RagA"/>
</dbReference>
<dbReference type="InterPro" id="IPR037066">
    <property type="entry name" value="Plug_dom_sf"/>
</dbReference>
<feature type="domain" description="TonB-dependent receptor plug" evidence="11">
    <location>
        <begin position="132"/>
        <end position="238"/>
    </location>
</feature>
<evidence type="ECO:0000259" key="10">
    <source>
        <dbReference type="Pfam" id="PF00593"/>
    </source>
</evidence>
<dbReference type="GO" id="GO:0009279">
    <property type="term" value="C:cell outer membrane"/>
    <property type="evidence" value="ECO:0007669"/>
    <property type="project" value="UniProtKB-SubCell"/>
</dbReference>
<protein>
    <submittedName>
        <fullName evidence="12">SusC/RagA family TonB-linked outer membrane protein</fullName>
    </submittedName>
</protein>
<evidence type="ECO:0000256" key="3">
    <source>
        <dbReference type="ARBA" id="ARBA00022452"/>
    </source>
</evidence>
<keyword evidence="3 8" id="KW-1134">Transmembrane beta strand</keyword>
<dbReference type="InterPro" id="IPR008969">
    <property type="entry name" value="CarboxyPept-like_regulatory"/>
</dbReference>
<name>A0A953LDR1_9BACT</name>
<keyword evidence="2 8" id="KW-0813">Transport</keyword>
<comment type="similarity">
    <text evidence="8 9">Belongs to the TonB-dependent receptor family.</text>
</comment>
<dbReference type="SUPFAM" id="SSF49464">
    <property type="entry name" value="Carboxypeptidase regulatory domain-like"/>
    <property type="match status" value="1"/>
</dbReference>
<evidence type="ECO:0000256" key="8">
    <source>
        <dbReference type="PROSITE-ProRule" id="PRU01360"/>
    </source>
</evidence>
<dbReference type="FunFam" id="2.60.40.1120:FF:000003">
    <property type="entry name" value="Outer membrane protein Omp121"/>
    <property type="match status" value="1"/>
</dbReference>
<evidence type="ECO:0000256" key="1">
    <source>
        <dbReference type="ARBA" id="ARBA00004571"/>
    </source>
</evidence>
<dbReference type="Gene3D" id="2.170.130.10">
    <property type="entry name" value="TonB-dependent receptor, plug domain"/>
    <property type="match status" value="1"/>
</dbReference>
<dbReference type="Gene3D" id="2.40.170.20">
    <property type="entry name" value="TonB-dependent receptor, beta-barrel domain"/>
    <property type="match status" value="1"/>
</dbReference>
<evidence type="ECO:0000313" key="12">
    <source>
        <dbReference type="EMBL" id="MBY5959144.1"/>
    </source>
</evidence>
<keyword evidence="4 8" id="KW-0812">Transmembrane</keyword>